<dbReference type="Pfam" id="PF00581">
    <property type="entry name" value="Rhodanese"/>
    <property type="match status" value="1"/>
</dbReference>
<dbReference type="SMART" id="SM00450">
    <property type="entry name" value="RHOD"/>
    <property type="match status" value="1"/>
</dbReference>
<dbReference type="RefSeq" id="WP_210656915.1">
    <property type="nucleotide sequence ID" value="NZ_JAGKSP010000002.1"/>
</dbReference>
<evidence type="ECO:0000313" key="3">
    <source>
        <dbReference type="Proteomes" id="UP000673394"/>
    </source>
</evidence>
<dbReference type="PROSITE" id="PS50206">
    <property type="entry name" value="RHODANESE_3"/>
    <property type="match status" value="1"/>
</dbReference>
<evidence type="ECO:0000259" key="1">
    <source>
        <dbReference type="PROSITE" id="PS50206"/>
    </source>
</evidence>
<gene>
    <name evidence="2" type="ORF">I8J30_07745</name>
</gene>
<proteinExistence type="predicted"/>
<dbReference type="Proteomes" id="UP000673394">
    <property type="component" value="Unassembled WGS sequence"/>
</dbReference>
<dbReference type="PANTHER" id="PTHR43031">
    <property type="entry name" value="FAD-DEPENDENT OXIDOREDUCTASE"/>
    <property type="match status" value="1"/>
</dbReference>
<name>A0ABS5C9B8_9BACL</name>
<dbReference type="EMBL" id="JAGKSP010000002">
    <property type="protein sequence ID" value="MBP3962597.1"/>
    <property type="molecule type" value="Genomic_DNA"/>
</dbReference>
<sequence length="106" mass="12022">MSRKTYKEQLPNEVLDRLKRKEKLNILDVREPEEWESGHIPGAKHIPLGQINSALNEIDPKQETFVVCRSGNRSGRACEYLSGLGYNVVNMPGGMSEWTGNMEYGK</sequence>
<reference evidence="2 3" key="1">
    <citation type="submission" date="2021-04" db="EMBL/GenBank/DDBJ databases">
        <title>Paenibacillus sp. DLE-14 whole genome sequence.</title>
        <authorList>
            <person name="Ham Y.J."/>
        </authorList>
    </citation>
    <scope>NUCLEOTIDE SEQUENCE [LARGE SCALE GENOMIC DNA]</scope>
    <source>
        <strain evidence="2 3">DLE-14</strain>
    </source>
</reference>
<organism evidence="2 3">
    <name type="scientific">Paenibacillus lignilyticus</name>
    <dbReference type="NCBI Taxonomy" id="1172615"/>
    <lineage>
        <taxon>Bacteria</taxon>
        <taxon>Bacillati</taxon>
        <taxon>Bacillota</taxon>
        <taxon>Bacilli</taxon>
        <taxon>Bacillales</taxon>
        <taxon>Paenibacillaceae</taxon>
        <taxon>Paenibacillus</taxon>
    </lineage>
</organism>
<dbReference type="CDD" id="cd00158">
    <property type="entry name" value="RHOD"/>
    <property type="match status" value="1"/>
</dbReference>
<evidence type="ECO:0000313" key="2">
    <source>
        <dbReference type="EMBL" id="MBP3962597.1"/>
    </source>
</evidence>
<dbReference type="Gene3D" id="3.40.250.10">
    <property type="entry name" value="Rhodanese-like domain"/>
    <property type="match status" value="1"/>
</dbReference>
<accession>A0ABS5C9B8</accession>
<feature type="domain" description="Rhodanese" evidence="1">
    <location>
        <begin position="20"/>
        <end position="104"/>
    </location>
</feature>
<comment type="caution">
    <text evidence="2">The sequence shown here is derived from an EMBL/GenBank/DDBJ whole genome shotgun (WGS) entry which is preliminary data.</text>
</comment>
<dbReference type="PANTHER" id="PTHR43031:SF17">
    <property type="entry name" value="SULFURTRANSFERASE YTWF-RELATED"/>
    <property type="match status" value="1"/>
</dbReference>
<dbReference type="SUPFAM" id="SSF52821">
    <property type="entry name" value="Rhodanese/Cell cycle control phosphatase"/>
    <property type="match status" value="1"/>
</dbReference>
<dbReference type="InterPro" id="IPR036873">
    <property type="entry name" value="Rhodanese-like_dom_sf"/>
</dbReference>
<protein>
    <submittedName>
        <fullName evidence="2">Rhodanese-like domain-containing protein</fullName>
    </submittedName>
</protein>
<dbReference type="InterPro" id="IPR050229">
    <property type="entry name" value="GlpE_sulfurtransferase"/>
</dbReference>
<dbReference type="InterPro" id="IPR001763">
    <property type="entry name" value="Rhodanese-like_dom"/>
</dbReference>
<keyword evidence="3" id="KW-1185">Reference proteome</keyword>